<dbReference type="InterPro" id="IPR036388">
    <property type="entry name" value="WH-like_DNA-bd_sf"/>
</dbReference>
<dbReference type="Pfam" id="PF00126">
    <property type="entry name" value="HTH_1"/>
    <property type="match status" value="1"/>
</dbReference>
<evidence type="ECO:0000313" key="7">
    <source>
        <dbReference type="EMBL" id="MBE1559297.1"/>
    </source>
</evidence>
<evidence type="ECO:0000313" key="8">
    <source>
        <dbReference type="Proteomes" id="UP000661607"/>
    </source>
</evidence>
<dbReference type="CDD" id="cd08423">
    <property type="entry name" value="PBP2_LTTR_like_6"/>
    <property type="match status" value="1"/>
</dbReference>
<dbReference type="Proteomes" id="UP000661607">
    <property type="component" value="Unassembled WGS sequence"/>
</dbReference>
<evidence type="ECO:0000259" key="6">
    <source>
        <dbReference type="PROSITE" id="PS50931"/>
    </source>
</evidence>
<evidence type="ECO:0000256" key="4">
    <source>
        <dbReference type="ARBA" id="ARBA00023163"/>
    </source>
</evidence>
<name>A0ABR9KBB2_9ACTN</name>
<evidence type="ECO:0000256" key="3">
    <source>
        <dbReference type="ARBA" id="ARBA00023125"/>
    </source>
</evidence>
<comment type="caution">
    <text evidence="7">The sequence shown here is derived from an EMBL/GenBank/DDBJ whole genome shotgun (WGS) entry which is preliminary data.</text>
</comment>
<dbReference type="PANTHER" id="PTHR30346:SF29">
    <property type="entry name" value="LYSR SUBSTRATE-BINDING"/>
    <property type="match status" value="1"/>
</dbReference>
<dbReference type="SUPFAM" id="SSF53850">
    <property type="entry name" value="Periplasmic binding protein-like II"/>
    <property type="match status" value="1"/>
</dbReference>
<organism evidence="7 8">
    <name type="scientific">Nonomuraea africana</name>
    <dbReference type="NCBI Taxonomy" id="46171"/>
    <lineage>
        <taxon>Bacteria</taxon>
        <taxon>Bacillati</taxon>
        <taxon>Actinomycetota</taxon>
        <taxon>Actinomycetes</taxon>
        <taxon>Streptosporangiales</taxon>
        <taxon>Streptosporangiaceae</taxon>
        <taxon>Nonomuraea</taxon>
    </lineage>
</organism>
<dbReference type="EMBL" id="JADBEF010000001">
    <property type="protein sequence ID" value="MBE1559297.1"/>
    <property type="molecule type" value="Genomic_DNA"/>
</dbReference>
<dbReference type="RefSeq" id="WP_192774596.1">
    <property type="nucleotide sequence ID" value="NZ_BAAASY010000001.1"/>
</dbReference>
<dbReference type="PANTHER" id="PTHR30346">
    <property type="entry name" value="TRANSCRIPTIONAL DUAL REGULATOR HCAR-RELATED"/>
    <property type="match status" value="1"/>
</dbReference>
<feature type="compositionally biased region" description="Polar residues" evidence="5">
    <location>
        <begin position="296"/>
        <end position="347"/>
    </location>
</feature>
<proteinExistence type="inferred from homology"/>
<dbReference type="InterPro" id="IPR000847">
    <property type="entry name" value="LysR_HTH_N"/>
</dbReference>
<sequence>MIDVARLRVLREVARHGSFSKAAAALLFTPSAVSQQISALERAVGAPVVERSTRGVELTEAGRLLVESADAIFAELHRTRERISRLTTGRSRLTVATFTSGGRRLLPYALERFVAARPDVEVNVVEGEPEVSLSLVREGKADLAVAYHFDEPLPISTGLHWTPLMDDLMSVALPPGHPLERRDDLDLAELAAESWVIGCTKTEGFLRRYAAAAGFELRVSGSTTDYFFAQALVAAGLGVTLVPELGLDPGAADATLVPIRPPRPARYVGVATSRRHHSPLVEAMSGALREAASQLVDRTSSSRVTGRSNSRQRGRTPSATAMSSPEPNLSASIVTETPTPGSTSQNT</sequence>
<keyword evidence="2" id="KW-0805">Transcription regulation</keyword>
<dbReference type="Gene3D" id="1.10.10.10">
    <property type="entry name" value="Winged helix-like DNA-binding domain superfamily/Winged helix DNA-binding domain"/>
    <property type="match status" value="1"/>
</dbReference>
<dbReference type="InterPro" id="IPR005119">
    <property type="entry name" value="LysR_subst-bd"/>
</dbReference>
<keyword evidence="8" id="KW-1185">Reference proteome</keyword>
<keyword evidence="3" id="KW-0238">DNA-binding</keyword>
<evidence type="ECO:0000256" key="1">
    <source>
        <dbReference type="ARBA" id="ARBA00009437"/>
    </source>
</evidence>
<feature type="domain" description="HTH lysR-type" evidence="6">
    <location>
        <begin position="2"/>
        <end position="59"/>
    </location>
</feature>
<dbReference type="SUPFAM" id="SSF46785">
    <property type="entry name" value="Winged helix' DNA-binding domain"/>
    <property type="match status" value="1"/>
</dbReference>
<protein>
    <submittedName>
        <fullName evidence="7">Molybdate transport repressor ModE-like protein</fullName>
    </submittedName>
</protein>
<feature type="region of interest" description="Disordered" evidence="5">
    <location>
        <begin position="291"/>
        <end position="347"/>
    </location>
</feature>
<dbReference type="InterPro" id="IPR036390">
    <property type="entry name" value="WH_DNA-bd_sf"/>
</dbReference>
<evidence type="ECO:0000256" key="2">
    <source>
        <dbReference type="ARBA" id="ARBA00023015"/>
    </source>
</evidence>
<keyword evidence="4" id="KW-0804">Transcription</keyword>
<accession>A0ABR9KBB2</accession>
<dbReference type="Gene3D" id="3.40.190.10">
    <property type="entry name" value="Periplasmic binding protein-like II"/>
    <property type="match status" value="2"/>
</dbReference>
<gene>
    <name evidence="7" type="ORF">H4W81_002076</name>
</gene>
<comment type="similarity">
    <text evidence="1">Belongs to the LysR transcriptional regulatory family.</text>
</comment>
<reference evidence="7 8" key="1">
    <citation type="submission" date="2020-10" db="EMBL/GenBank/DDBJ databases">
        <title>Sequencing the genomes of 1000 actinobacteria strains.</title>
        <authorList>
            <person name="Klenk H.-P."/>
        </authorList>
    </citation>
    <scope>NUCLEOTIDE SEQUENCE [LARGE SCALE GENOMIC DNA]</scope>
    <source>
        <strain evidence="7 8">DSM 43748</strain>
    </source>
</reference>
<dbReference type="PROSITE" id="PS50931">
    <property type="entry name" value="HTH_LYSR"/>
    <property type="match status" value="1"/>
</dbReference>
<evidence type="ECO:0000256" key="5">
    <source>
        <dbReference type="SAM" id="MobiDB-lite"/>
    </source>
</evidence>
<dbReference type="Pfam" id="PF03466">
    <property type="entry name" value="LysR_substrate"/>
    <property type="match status" value="1"/>
</dbReference>